<evidence type="ECO:0008006" key="3">
    <source>
        <dbReference type="Google" id="ProtNLM"/>
    </source>
</evidence>
<gene>
    <name evidence="1" type="ORF">FSCG_00420</name>
</gene>
<name>A0A0M1VTB3_FUSVC</name>
<accession>A0A0M1VTB3</accession>
<comment type="caution">
    <text evidence="1">The sequence shown here is derived from an EMBL/GenBank/DDBJ whole genome shotgun (WGS) entry which is preliminary data.</text>
</comment>
<evidence type="ECO:0000313" key="2">
    <source>
        <dbReference type="Proteomes" id="UP000004925"/>
    </source>
</evidence>
<proteinExistence type="predicted"/>
<protein>
    <recommendedName>
        <fullName evidence="3">CHAT domain-containing protein</fullName>
    </recommendedName>
</protein>
<dbReference type="HOGENOM" id="CLU_397877_0_0_0"/>
<dbReference type="RefSeq" id="WP_008802604.1">
    <property type="nucleotide sequence ID" value="NZ_KQ235735.1"/>
</dbReference>
<dbReference type="Proteomes" id="UP000004925">
    <property type="component" value="Unassembled WGS sequence"/>
</dbReference>
<sequence length="711" mass="82978">MEEIDVLDNLQKTQKYMNFNYYLLFKTNELDENYQPIIQLTPYIFSKTTHLWDSNLTPIIPALWYIFHLPRNGFDVITNDIELILHTHDEPHNIIIFPYCTNNKEKQNIFNHLIENPILIICPDELYEDIKEDITIPKSFLGIYKVSELTSELLIEQWEKLSDMIISNFPNEKKCIINPNFRLTKSNERKILPLLSLANQFGYTEQLIDEIKNLNLNNNHNNYMINLRKKLLYICNEIKKNDSNFEKSTERILIENTIFNGIPLVITFSGTSNSQIKKFSREKSLPEIEKEIIDILGYHRSIAKKALYISIESMSQELFSSLNQIEEHCKNNAGKIKNIFIWNTLKKIGKIINSKLLKFNINILDYISQITIFSDFPIGLAILPEYSAPLCCIKPISYRPLTPLTRTLQREMLKENQYYLGKGKKIKILILECIEKEDKIREYCDNFFKELNNLIKYKNNEDIELFLYEVPSIKNFKEILKNNKDIDILIISAHGNYQSESNVAGIIIGNEIFMADDNDISVPPVVLLNACHVMPRGKGVVTVGDLFLRAGAKAVLGTFIPVDVRRNSILILRLFANILEVRNGWSPMTTLDQIWQHTVCTNAIHEIISSSSRIEEWANSRKSNCLSPLEDFKLKYSKNNLRKTHIYEDSEKIMKKLAYKDNKDIGEYFENYIKSNSYFPESVFYQFIGFPENIFIRNSDFENMYSNLNNI</sequence>
<dbReference type="eggNOG" id="ENOG502ZB6A">
    <property type="taxonomic scope" value="Bacteria"/>
</dbReference>
<dbReference type="EMBL" id="ACDE02000013">
    <property type="protein sequence ID" value="EEO39707.1"/>
    <property type="molecule type" value="Genomic_DNA"/>
</dbReference>
<reference evidence="1 2" key="1">
    <citation type="submission" date="2011-10" db="EMBL/GenBank/DDBJ databases">
        <title>The Genome Sequence of Fusobacterium sp. 4_1_13.</title>
        <authorList>
            <consortium name="The Broad Institute Genome Sequencing Platform"/>
            <person name="Earl A."/>
            <person name="Ward D."/>
            <person name="Feldgarden M."/>
            <person name="Gevers D."/>
            <person name="Strauss J."/>
            <person name="Ambrose C."/>
            <person name="Allen-Vercoe E."/>
            <person name="Young S.K."/>
            <person name="Zeng Q."/>
            <person name="Gargeya S."/>
            <person name="Fitzgerald M."/>
            <person name="Haas B."/>
            <person name="Abouelleil A."/>
            <person name="Alvarado L."/>
            <person name="Arachchi H.M."/>
            <person name="Berlin A."/>
            <person name="Brown A."/>
            <person name="Chapman S.B."/>
            <person name="Chen Z."/>
            <person name="Dunbar C."/>
            <person name="Freedman E."/>
            <person name="Gearin G."/>
            <person name="Goldberg J."/>
            <person name="Griggs A."/>
            <person name="Gujja S."/>
            <person name="Heiman D."/>
            <person name="Howarth C."/>
            <person name="Larson L."/>
            <person name="Lui A."/>
            <person name="MacDonald P.J."/>
            <person name="Montmayeur A."/>
            <person name="Murphy C."/>
            <person name="Neiman D."/>
            <person name="Pearson M."/>
            <person name="Priest M."/>
            <person name="Roberts A."/>
            <person name="Saif S."/>
            <person name="Shea T."/>
            <person name="Shenoy N."/>
            <person name="Sisk P."/>
            <person name="Stolte C."/>
            <person name="Sykes S."/>
            <person name="Wortman J."/>
            <person name="Nusbaum C."/>
            <person name="Birren B."/>
        </authorList>
    </citation>
    <scope>NUCLEOTIDE SEQUENCE [LARGE SCALE GENOMIC DNA]</scope>
    <source>
        <strain evidence="1 2">4_1_13</strain>
    </source>
</reference>
<organism evidence="1 2">
    <name type="scientific">Fusobacterium vincentii 4_1_13</name>
    <dbReference type="NCBI Taxonomy" id="469606"/>
    <lineage>
        <taxon>Bacteria</taxon>
        <taxon>Fusobacteriati</taxon>
        <taxon>Fusobacteriota</taxon>
        <taxon>Fusobacteriia</taxon>
        <taxon>Fusobacteriales</taxon>
        <taxon>Fusobacteriaceae</taxon>
        <taxon>Fusobacterium</taxon>
    </lineage>
</organism>
<evidence type="ECO:0000313" key="1">
    <source>
        <dbReference type="EMBL" id="EEO39707.1"/>
    </source>
</evidence>
<dbReference type="AlphaFoldDB" id="A0A0M1VTB3"/>